<dbReference type="InterPro" id="IPR046947">
    <property type="entry name" value="LytR-like"/>
</dbReference>
<dbReference type="Gene3D" id="3.40.50.2300">
    <property type="match status" value="1"/>
</dbReference>
<feature type="domain" description="HTH LytTR-type" evidence="4">
    <location>
        <begin position="173"/>
        <end position="277"/>
    </location>
</feature>
<dbReference type="PANTHER" id="PTHR37299:SF1">
    <property type="entry name" value="STAGE 0 SPORULATION PROTEIN A HOMOLOG"/>
    <property type="match status" value="1"/>
</dbReference>
<keyword evidence="6" id="KW-1185">Reference proteome</keyword>
<evidence type="ECO:0000313" key="5">
    <source>
        <dbReference type="EMBL" id="SHF37750.1"/>
    </source>
</evidence>
<gene>
    <name evidence="5" type="ORF">SAMN04487965_2079</name>
</gene>
<dbReference type="SUPFAM" id="SSF52172">
    <property type="entry name" value="CheY-like"/>
    <property type="match status" value="1"/>
</dbReference>
<feature type="domain" description="Response regulatory" evidence="3">
    <location>
        <begin position="5"/>
        <end position="118"/>
    </location>
</feature>
<dbReference type="InterPro" id="IPR011006">
    <property type="entry name" value="CheY-like_superfamily"/>
</dbReference>
<dbReference type="EMBL" id="FQVA01000001">
    <property type="protein sequence ID" value="SHF37750.1"/>
    <property type="molecule type" value="Genomic_DNA"/>
</dbReference>
<reference evidence="6" key="1">
    <citation type="submission" date="2016-11" db="EMBL/GenBank/DDBJ databases">
        <authorList>
            <person name="Varghese N."/>
            <person name="Submissions S."/>
        </authorList>
    </citation>
    <scope>NUCLEOTIDE SEQUENCE [LARGE SCALE GENOMIC DNA]</scope>
    <source>
        <strain evidence="6">CGMCC 1.7063</strain>
    </source>
</reference>
<evidence type="ECO:0000259" key="3">
    <source>
        <dbReference type="PROSITE" id="PS50110"/>
    </source>
</evidence>
<proteinExistence type="predicted"/>
<sequence>MKPLRIVVVDDEPLALRLAKSMLQEIPFVDVVAACKNGREALEAISRHCPDLIFLDIQMPGMNGFEVVRRLQGDTIPLVVFATAYDQYALEAFEVNAVDYVMKPLEDDRLELAIRRARERLQLQTTTATGQREPSDRKGNLLQSIERIERARGDAPTEPVAEQAHSADTMRRLAVKDRGRITMLNPADIEWIDAAGDYMCVHAAGETHVMRSTMKELQQQLCGETFKRIHRSTVVNLNFVNNIKVLSKGEYMLTLESGAQLKVSRNYRQPVKEYLDASRSTVVS</sequence>
<keyword evidence="1" id="KW-0902">Two-component regulatory system</keyword>
<dbReference type="GO" id="GO:0003677">
    <property type="term" value="F:DNA binding"/>
    <property type="evidence" value="ECO:0007669"/>
    <property type="project" value="InterPro"/>
</dbReference>
<dbReference type="PROSITE" id="PS50930">
    <property type="entry name" value="HTH_LYTTR"/>
    <property type="match status" value="1"/>
</dbReference>
<keyword evidence="2" id="KW-0597">Phosphoprotein</keyword>
<dbReference type="InterPro" id="IPR001789">
    <property type="entry name" value="Sig_transdc_resp-reg_receiver"/>
</dbReference>
<dbReference type="OrthoDB" id="236568at2"/>
<dbReference type="Pfam" id="PF04397">
    <property type="entry name" value="LytTR"/>
    <property type="match status" value="1"/>
</dbReference>
<dbReference type="GO" id="GO:0000156">
    <property type="term" value="F:phosphorelay response regulator activity"/>
    <property type="evidence" value="ECO:0007669"/>
    <property type="project" value="InterPro"/>
</dbReference>
<evidence type="ECO:0000313" key="6">
    <source>
        <dbReference type="Proteomes" id="UP000184170"/>
    </source>
</evidence>
<dbReference type="InterPro" id="IPR007492">
    <property type="entry name" value="LytTR_DNA-bd_dom"/>
</dbReference>
<organism evidence="5 6">
    <name type="scientific">Microbulbifer donghaiensis</name>
    <dbReference type="NCBI Taxonomy" id="494016"/>
    <lineage>
        <taxon>Bacteria</taxon>
        <taxon>Pseudomonadati</taxon>
        <taxon>Pseudomonadota</taxon>
        <taxon>Gammaproteobacteria</taxon>
        <taxon>Cellvibrionales</taxon>
        <taxon>Microbulbiferaceae</taxon>
        <taxon>Microbulbifer</taxon>
    </lineage>
</organism>
<dbReference type="SMART" id="SM00850">
    <property type="entry name" value="LytTR"/>
    <property type="match status" value="1"/>
</dbReference>
<accession>A0A1M5B5N6</accession>
<protein>
    <submittedName>
        <fullName evidence="5">Two component transcriptional regulator, LytTR family</fullName>
    </submittedName>
</protein>
<dbReference type="Gene3D" id="2.40.50.1020">
    <property type="entry name" value="LytTr DNA-binding domain"/>
    <property type="match status" value="1"/>
</dbReference>
<dbReference type="STRING" id="494016.SAMN04487965_2079"/>
<dbReference type="PROSITE" id="PS50110">
    <property type="entry name" value="RESPONSE_REGULATORY"/>
    <property type="match status" value="1"/>
</dbReference>
<evidence type="ECO:0000256" key="2">
    <source>
        <dbReference type="PROSITE-ProRule" id="PRU00169"/>
    </source>
</evidence>
<evidence type="ECO:0000259" key="4">
    <source>
        <dbReference type="PROSITE" id="PS50930"/>
    </source>
</evidence>
<dbReference type="Pfam" id="PF00072">
    <property type="entry name" value="Response_reg"/>
    <property type="match status" value="1"/>
</dbReference>
<dbReference type="PANTHER" id="PTHR37299">
    <property type="entry name" value="TRANSCRIPTIONAL REGULATOR-RELATED"/>
    <property type="match status" value="1"/>
</dbReference>
<dbReference type="Proteomes" id="UP000184170">
    <property type="component" value="Unassembled WGS sequence"/>
</dbReference>
<feature type="modified residue" description="4-aspartylphosphate" evidence="2">
    <location>
        <position position="56"/>
    </location>
</feature>
<evidence type="ECO:0000256" key="1">
    <source>
        <dbReference type="ARBA" id="ARBA00023012"/>
    </source>
</evidence>
<name>A0A1M5B5N6_9GAMM</name>
<dbReference type="AlphaFoldDB" id="A0A1M5B5N6"/>
<dbReference type="SMART" id="SM00448">
    <property type="entry name" value="REC"/>
    <property type="match status" value="1"/>
</dbReference>
<dbReference type="RefSeq" id="WP_073274330.1">
    <property type="nucleotide sequence ID" value="NZ_FQVA01000001.1"/>
</dbReference>